<dbReference type="SUPFAM" id="SSF53092">
    <property type="entry name" value="Creatinase/prolidase N-terminal domain"/>
    <property type="match status" value="1"/>
</dbReference>
<evidence type="ECO:0000256" key="2">
    <source>
        <dbReference type="ARBA" id="ARBA00022670"/>
    </source>
</evidence>
<feature type="domain" description="Aminopeptidase P N-terminal" evidence="7">
    <location>
        <begin position="61"/>
        <end position="192"/>
    </location>
</feature>
<evidence type="ECO:0000256" key="4">
    <source>
        <dbReference type="ARBA" id="ARBA00022801"/>
    </source>
</evidence>
<comment type="caution">
    <text evidence="8">The sequence shown here is derived from an EMBL/GenBank/DDBJ whole genome shotgun (WGS) entry which is preliminary data.</text>
</comment>
<keyword evidence="5" id="KW-0482">Metalloprotease</keyword>
<dbReference type="Proteomes" id="UP000716446">
    <property type="component" value="Unassembled WGS sequence"/>
</dbReference>
<reference evidence="8" key="1">
    <citation type="submission" date="2020-06" db="EMBL/GenBank/DDBJ databases">
        <authorList>
            <person name="Onetto C."/>
        </authorList>
    </citation>
    <scope>NUCLEOTIDE SEQUENCE</scope>
</reference>
<evidence type="ECO:0000256" key="6">
    <source>
        <dbReference type="ARBA" id="ARBA00032413"/>
    </source>
</evidence>
<keyword evidence="4" id="KW-0378">Hydrolase</keyword>
<dbReference type="EMBL" id="CAIJEN010000001">
    <property type="protein sequence ID" value="CAD0082132.1"/>
    <property type="molecule type" value="Genomic_DNA"/>
</dbReference>
<dbReference type="InterPro" id="IPR029149">
    <property type="entry name" value="Creatin/AminoP/Spt16_N"/>
</dbReference>
<keyword evidence="1" id="KW-0031">Aminopeptidase</keyword>
<evidence type="ECO:0000256" key="3">
    <source>
        <dbReference type="ARBA" id="ARBA00022723"/>
    </source>
</evidence>
<keyword evidence="3" id="KW-0479">Metal-binding</keyword>
<dbReference type="AlphaFoldDB" id="A0A9N8J7E3"/>
<dbReference type="GO" id="GO:0006508">
    <property type="term" value="P:proteolysis"/>
    <property type="evidence" value="ECO:0007669"/>
    <property type="project" value="UniProtKB-KW"/>
</dbReference>
<dbReference type="PANTHER" id="PTHR43226:SF3">
    <property type="entry name" value="XAA-PRO AMINOPEPTIDASE AN0832-RELATED"/>
    <property type="match status" value="1"/>
</dbReference>
<dbReference type="SMART" id="SM01011">
    <property type="entry name" value="AMP_N"/>
    <property type="match status" value="1"/>
</dbReference>
<protein>
    <recommendedName>
        <fullName evidence="6">Prolidase</fullName>
    </recommendedName>
</protein>
<dbReference type="InterPro" id="IPR052433">
    <property type="entry name" value="X-Pro_dipept-like"/>
</dbReference>
<dbReference type="GO" id="GO:0030145">
    <property type="term" value="F:manganese ion binding"/>
    <property type="evidence" value="ECO:0007669"/>
    <property type="project" value="InterPro"/>
</dbReference>
<evidence type="ECO:0000256" key="1">
    <source>
        <dbReference type="ARBA" id="ARBA00022438"/>
    </source>
</evidence>
<evidence type="ECO:0000259" key="7">
    <source>
        <dbReference type="SMART" id="SM01011"/>
    </source>
</evidence>
<proteinExistence type="predicted"/>
<dbReference type="Pfam" id="PF05195">
    <property type="entry name" value="AMP_N"/>
    <property type="match status" value="1"/>
</dbReference>
<gene>
    <name evidence="8" type="ORF">AWRI4619_LOCUS699</name>
</gene>
<evidence type="ECO:0000256" key="5">
    <source>
        <dbReference type="ARBA" id="ARBA00023049"/>
    </source>
</evidence>
<name>A0A9N8J7E3_9PEZI</name>
<dbReference type="GO" id="GO:0070006">
    <property type="term" value="F:metalloaminopeptidase activity"/>
    <property type="evidence" value="ECO:0007669"/>
    <property type="project" value="InterPro"/>
</dbReference>
<keyword evidence="2" id="KW-0645">Protease</keyword>
<dbReference type="Gene3D" id="3.40.350.10">
    <property type="entry name" value="Creatinase/prolidase N-terminal domain"/>
    <property type="match status" value="1"/>
</dbReference>
<keyword evidence="9" id="KW-1185">Reference proteome</keyword>
<dbReference type="PANTHER" id="PTHR43226">
    <property type="entry name" value="XAA-PRO AMINOPEPTIDASE 3"/>
    <property type="match status" value="1"/>
</dbReference>
<evidence type="ECO:0000313" key="8">
    <source>
        <dbReference type="EMBL" id="CAD0082132.1"/>
    </source>
</evidence>
<evidence type="ECO:0000313" key="9">
    <source>
        <dbReference type="Proteomes" id="UP000716446"/>
    </source>
</evidence>
<sequence>MREDWERTSHKTGLSTRSRDGPDVSVFGALDIAVKTASTLDKYPGQSLSHEQWQFHSVLTTKARQHAQRVAQALDVDQGLIYLPGEQTFNWPDSDQPRAFRQLRYFLYLSGCQEPDCFVTYDIATDKLILWLAPIDPRKVVWTGRGSTVQEALDKYDIDEARFAPSLEHFLRNGSPGMQGLFIFFILTMPFPKAFLIESTQRVFDLQWMNAE</sequence>
<accession>A0A9N8J7E3</accession>
<organism evidence="8 9">
    <name type="scientific">Aureobasidium vineae</name>
    <dbReference type="NCBI Taxonomy" id="2773715"/>
    <lineage>
        <taxon>Eukaryota</taxon>
        <taxon>Fungi</taxon>
        <taxon>Dikarya</taxon>
        <taxon>Ascomycota</taxon>
        <taxon>Pezizomycotina</taxon>
        <taxon>Dothideomycetes</taxon>
        <taxon>Dothideomycetidae</taxon>
        <taxon>Dothideales</taxon>
        <taxon>Saccotheciaceae</taxon>
        <taxon>Aureobasidium</taxon>
    </lineage>
</organism>
<dbReference type="InterPro" id="IPR007865">
    <property type="entry name" value="Aminopep_P_N"/>
</dbReference>